<feature type="compositionally biased region" description="Polar residues" evidence="1">
    <location>
        <begin position="296"/>
        <end position="312"/>
    </location>
</feature>
<dbReference type="OrthoDB" id="2506814at2759"/>
<name>A0A180GB71_PUCT1</name>
<dbReference type="InterPro" id="IPR041320">
    <property type="entry name" value="CxC1"/>
</dbReference>
<dbReference type="Pfam" id="PF18758">
    <property type="entry name" value="KDZ"/>
    <property type="match status" value="1"/>
</dbReference>
<dbReference type="STRING" id="630390.A0A180GB71"/>
<evidence type="ECO:0000256" key="1">
    <source>
        <dbReference type="SAM" id="MobiDB-lite"/>
    </source>
</evidence>
<keyword evidence="5" id="KW-1185">Reference proteome</keyword>
<dbReference type="PANTHER" id="PTHR33096">
    <property type="entry name" value="CXC2 DOMAIN-CONTAINING PROTEIN"/>
    <property type="match status" value="1"/>
</dbReference>
<reference evidence="4 5" key="3">
    <citation type="journal article" date="2017" name="G3 (Bethesda)">
        <title>Comparative analysis highlights variable genome content of wheat rusts and divergence of the mating loci.</title>
        <authorList>
            <person name="Cuomo C.A."/>
            <person name="Bakkeren G."/>
            <person name="Khalil H.B."/>
            <person name="Panwar V."/>
            <person name="Joly D."/>
            <person name="Linning R."/>
            <person name="Sakthikumar S."/>
            <person name="Song X."/>
            <person name="Adiconis X."/>
            <person name="Fan L."/>
            <person name="Goldberg J.M."/>
            <person name="Levin J.Z."/>
            <person name="Young S."/>
            <person name="Zeng Q."/>
            <person name="Anikster Y."/>
            <person name="Bruce M."/>
            <person name="Wang M."/>
            <person name="Yin C."/>
            <person name="McCallum B."/>
            <person name="Szabo L.J."/>
            <person name="Hulbert S."/>
            <person name="Chen X."/>
            <person name="Fellers J.P."/>
        </authorList>
    </citation>
    <scope>NUCLEOTIDE SEQUENCE</scope>
    <source>
        <strain evidence="5">Isolate 1-1 / race 1 (BBBD)</strain>
        <strain evidence="4">isolate 1-1 / race 1 (BBBD)</strain>
    </source>
</reference>
<reference evidence="4" key="4">
    <citation type="submission" date="2025-05" db="UniProtKB">
        <authorList>
            <consortium name="EnsemblFungi"/>
        </authorList>
    </citation>
    <scope>IDENTIFICATION</scope>
    <source>
        <strain evidence="4">isolate 1-1 / race 1 (BBBD)</strain>
    </source>
</reference>
<reference evidence="3" key="2">
    <citation type="submission" date="2016-05" db="EMBL/GenBank/DDBJ databases">
        <title>Comparative analysis highlights variable genome content of wheat rusts and divergence of the mating loci.</title>
        <authorList>
            <person name="Cuomo C.A."/>
            <person name="Bakkeren G."/>
            <person name="Szabo L."/>
            <person name="Khalil H."/>
            <person name="Joly D."/>
            <person name="Goldberg J."/>
            <person name="Young S."/>
            <person name="Zeng Q."/>
            <person name="Fellers J."/>
        </authorList>
    </citation>
    <scope>NUCLEOTIDE SEQUENCE [LARGE SCALE GENOMIC DNA]</scope>
    <source>
        <strain evidence="3">1-1 BBBD Race 1</strain>
    </source>
</reference>
<organism evidence="3">
    <name type="scientific">Puccinia triticina (isolate 1-1 / race 1 (BBBD))</name>
    <name type="common">Brown leaf rust fungus</name>
    <dbReference type="NCBI Taxonomy" id="630390"/>
    <lineage>
        <taxon>Eukaryota</taxon>
        <taxon>Fungi</taxon>
        <taxon>Dikarya</taxon>
        <taxon>Basidiomycota</taxon>
        <taxon>Pucciniomycotina</taxon>
        <taxon>Pucciniomycetes</taxon>
        <taxon>Pucciniales</taxon>
        <taxon>Pucciniaceae</taxon>
        <taxon>Puccinia</taxon>
    </lineage>
</organism>
<dbReference type="AlphaFoldDB" id="A0A180GB71"/>
<evidence type="ECO:0000259" key="2">
    <source>
        <dbReference type="Pfam" id="PF18802"/>
    </source>
</evidence>
<dbReference type="InterPro" id="IPR040521">
    <property type="entry name" value="KDZ"/>
</dbReference>
<protein>
    <submittedName>
        <fullName evidence="4">CxC1 domain-containing protein</fullName>
    </submittedName>
</protein>
<feature type="domain" description="CxC1-like cysteine cluster associated with KDZ transposases" evidence="2">
    <location>
        <begin position="74"/>
        <end position="177"/>
    </location>
</feature>
<evidence type="ECO:0000313" key="5">
    <source>
        <dbReference type="Proteomes" id="UP000005240"/>
    </source>
</evidence>
<dbReference type="Proteomes" id="UP000005240">
    <property type="component" value="Unassembled WGS sequence"/>
</dbReference>
<dbReference type="Pfam" id="PF18802">
    <property type="entry name" value="CxC1"/>
    <property type="match status" value="1"/>
</dbReference>
<dbReference type="EMBL" id="ADAS02000139">
    <property type="protein sequence ID" value="OAV89143.1"/>
    <property type="molecule type" value="Genomic_DNA"/>
</dbReference>
<proteinExistence type="predicted"/>
<accession>A0A180GB71</accession>
<reference evidence="3" key="1">
    <citation type="submission" date="2009-11" db="EMBL/GenBank/DDBJ databases">
        <authorList>
            <consortium name="The Broad Institute Genome Sequencing Platform"/>
            <person name="Ward D."/>
            <person name="Feldgarden M."/>
            <person name="Earl A."/>
            <person name="Young S.K."/>
            <person name="Zeng Q."/>
            <person name="Koehrsen M."/>
            <person name="Alvarado L."/>
            <person name="Berlin A."/>
            <person name="Bochicchio J."/>
            <person name="Borenstein D."/>
            <person name="Chapman S.B."/>
            <person name="Chen Z."/>
            <person name="Engels R."/>
            <person name="Freedman E."/>
            <person name="Gellesch M."/>
            <person name="Goldberg J."/>
            <person name="Griggs A."/>
            <person name="Gujja S."/>
            <person name="Heilman E."/>
            <person name="Heiman D."/>
            <person name="Hepburn T."/>
            <person name="Howarth C."/>
            <person name="Jen D."/>
            <person name="Larson L."/>
            <person name="Lewis B."/>
            <person name="Mehta T."/>
            <person name="Park D."/>
            <person name="Pearson M."/>
            <person name="Roberts A."/>
            <person name="Saif S."/>
            <person name="Shea T."/>
            <person name="Shenoy N."/>
            <person name="Sisk P."/>
            <person name="Stolte C."/>
            <person name="Sykes S."/>
            <person name="Thomson T."/>
            <person name="Walk T."/>
            <person name="White J."/>
            <person name="Yandava C."/>
            <person name="Izard J."/>
            <person name="Baranova O.V."/>
            <person name="Blanton J.M."/>
            <person name="Tanner A.C."/>
            <person name="Dewhirst F.E."/>
            <person name="Haas B."/>
            <person name="Nusbaum C."/>
            <person name="Birren B."/>
        </authorList>
    </citation>
    <scope>NUCLEOTIDE SEQUENCE [LARGE SCALE GENOMIC DNA]</scope>
    <source>
        <strain evidence="3">1-1 BBBD Race 1</strain>
    </source>
</reference>
<dbReference type="PANTHER" id="PTHR33096:SF1">
    <property type="entry name" value="CXC1-LIKE CYSTEINE CLUSTER ASSOCIATED WITH KDZ TRANSPOSASES DOMAIN-CONTAINING PROTEIN"/>
    <property type="match status" value="1"/>
</dbReference>
<evidence type="ECO:0000313" key="3">
    <source>
        <dbReference type="EMBL" id="OAV89143.1"/>
    </source>
</evidence>
<evidence type="ECO:0000313" key="4">
    <source>
        <dbReference type="EnsemblFungi" id="PTTG_28803-t43_1-p1"/>
    </source>
</evidence>
<gene>
    <name evidence="3" type="ORF">PTTG_28803</name>
</gene>
<sequence length="526" mass="60120">MAASASATQEEWANDDVYRAGEQYNHADQNTCPFQPTGFVSEYARHRDLLVTSWKQLKNSMMAAYFTCQHHTKNWTASQTYLLPLSKCTCTPELVTTRKLDLIQTHDRLPGQTFTFCKCIPDLIRLIHYSYIAVSPTRPRTAFVIPTLQLYQSLWHESSIPYTSFVVGLLSHQDKRSMQKLKARGRRGTSRQLRLPFSQALNVYNQIQILQTKILHKTLGLTTQDEWASTYPSCFGPKACNEKGSLDEVYAIIAMDGNFQHRHHRSASKDVPTEADYPSNFIPPSQIDGHQRNEETTANNTQGLETSCSDAHKAANNSGEKLYYPVSIIDNLFTAFPGKNFGFLYDIGFHLNANVCKWNLLGTNIGQVKFGTSVFHAYVHQWACQLQYNPRYNLGWGLSDGEGMEHLWSQIANLVGPLCSATQVCRLQSISLQCEYYGGKLKINLMSWLLRHLEQALNCIVDCQSRLDLLYQSPNQYTTENYTQTFLEEQWTKERNHYKNCKDDEVDQAIELGKLLSLEDELRTAW</sequence>
<dbReference type="EnsemblFungi" id="PTTG_28803-t43_1">
    <property type="protein sequence ID" value="PTTG_28803-t43_1-p1"/>
    <property type="gene ID" value="PTTG_28803"/>
</dbReference>
<feature type="region of interest" description="Disordered" evidence="1">
    <location>
        <begin position="263"/>
        <end position="312"/>
    </location>
</feature>
<dbReference type="VEuPathDB" id="FungiDB:PTTG_28803"/>